<evidence type="ECO:0000313" key="2">
    <source>
        <dbReference type="Proteomes" id="UP000005408"/>
    </source>
</evidence>
<protein>
    <submittedName>
        <fullName evidence="1">Uncharacterized protein</fullName>
    </submittedName>
</protein>
<dbReference type="Gene3D" id="2.170.300.10">
    <property type="entry name" value="Tie2 ligand-binding domain superfamily"/>
    <property type="match status" value="1"/>
</dbReference>
<name>A0A8W8MH89_MAGGI</name>
<dbReference type="AlphaFoldDB" id="A0A8W8MH89"/>
<organism evidence="1 2">
    <name type="scientific">Magallana gigas</name>
    <name type="common">Pacific oyster</name>
    <name type="synonym">Crassostrea gigas</name>
    <dbReference type="NCBI Taxonomy" id="29159"/>
    <lineage>
        <taxon>Eukaryota</taxon>
        <taxon>Metazoa</taxon>
        <taxon>Spiralia</taxon>
        <taxon>Lophotrochozoa</taxon>
        <taxon>Mollusca</taxon>
        <taxon>Bivalvia</taxon>
        <taxon>Autobranchia</taxon>
        <taxon>Pteriomorphia</taxon>
        <taxon>Ostreida</taxon>
        <taxon>Ostreoidea</taxon>
        <taxon>Ostreidae</taxon>
        <taxon>Magallana</taxon>
    </lineage>
</organism>
<keyword evidence="2" id="KW-1185">Reference proteome</keyword>
<reference evidence="1" key="1">
    <citation type="submission" date="2022-08" db="UniProtKB">
        <authorList>
            <consortium name="EnsemblMetazoa"/>
        </authorList>
    </citation>
    <scope>IDENTIFICATION</scope>
    <source>
        <strain evidence="1">05x7-T-G4-1.051#20</strain>
    </source>
</reference>
<accession>A0A8W8MH89</accession>
<dbReference type="EnsemblMetazoa" id="G34114.1">
    <property type="protein sequence ID" value="G34114.1:cds"/>
    <property type="gene ID" value="G34114"/>
</dbReference>
<evidence type="ECO:0000313" key="1">
    <source>
        <dbReference type="EnsemblMetazoa" id="G34114.1:cds"/>
    </source>
</evidence>
<sequence length="137" mass="15366">MYTGRVCQRCPYPTYGDGCKQRCICKQDFCSHTKGCQLPDRCPDGFTGKYCDKQCSYPQYGIGCQQSCVCSKQRCNVFTGCQFTKTVNKNQKPHQTNPFSTDVSNSHTTKIVDDVSRESRNQTPITPVIPGSPLVFI</sequence>
<proteinExistence type="predicted"/>
<dbReference type="Proteomes" id="UP000005408">
    <property type="component" value="Unassembled WGS sequence"/>
</dbReference>